<evidence type="ECO:0000256" key="5">
    <source>
        <dbReference type="ARBA" id="ARBA00023180"/>
    </source>
</evidence>
<dbReference type="AlphaFoldDB" id="A0A368Q8J1"/>
<keyword evidence="4" id="KW-0808">Transferase</keyword>
<protein>
    <recommendedName>
        <fullName evidence="8">Glycosyltransferase 61 catalytic domain-containing protein</fullName>
    </recommendedName>
</protein>
<evidence type="ECO:0000256" key="1">
    <source>
        <dbReference type="ARBA" id="ARBA00004323"/>
    </source>
</evidence>
<evidence type="ECO:0000256" key="4">
    <source>
        <dbReference type="ARBA" id="ARBA00022679"/>
    </source>
</evidence>
<name>A0A368Q8J1_SETIT</name>
<keyword evidence="7" id="KW-0812">Transmembrane</keyword>
<comment type="pathway">
    <text evidence="2">Glycan metabolism.</text>
</comment>
<dbReference type="OrthoDB" id="529273at2759"/>
<reference evidence="9" key="2">
    <citation type="submission" date="2015-07" db="EMBL/GenBank/DDBJ databases">
        <authorList>
            <person name="Noorani M."/>
        </authorList>
    </citation>
    <scope>NUCLEOTIDE SEQUENCE</scope>
    <source>
        <strain evidence="9">Yugu1</strain>
    </source>
</reference>
<evidence type="ECO:0000256" key="3">
    <source>
        <dbReference type="ARBA" id="ARBA00022676"/>
    </source>
</evidence>
<comment type="subcellular location">
    <subcellularLocation>
        <location evidence="1">Golgi apparatus membrane</location>
        <topology evidence="1">Single-pass type II membrane protein</topology>
    </subcellularLocation>
</comment>
<dbReference type="GO" id="GO:0016763">
    <property type="term" value="F:pentosyltransferase activity"/>
    <property type="evidence" value="ECO:0007669"/>
    <property type="project" value="UniProtKB-ARBA"/>
</dbReference>
<feature type="region of interest" description="Disordered" evidence="6">
    <location>
        <begin position="529"/>
        <end position="563"/>
    </location>
</feature>
<reference evidence="9" key="1">
    <citation type="journal article" date="2012" name="Nat. Biotechnol.">
        <title>Reference genome sequence of the model plant Setaria.</title>
        <authorList>
            <person name="Bennetzen J.L."/>
            <person name="Schmutz J."/>
            <person name="Wang H."/>
            <person name="Percifield R."/>
            <person name="Hawkins J."/>
            <person name="Pontaroli A.C."/>
            <person name="Estep M."/>
            <person name="Feng L."/>
            <person name="Vaughn J.N."/>
            <person name="Grimwood J."/>
            <person name="Jenkins J."/>
            <person name="Barry K."/>
            <person name="Lindquist E."/>
            <person name="Hellsten U."/>
            <person name="Deshpande S."/>
            <person name="Wang X."/>
            <person name="Wu X."/>
            <person name="Mitros T."/>
            <person name="Triplett J."/>
            <person name="Yang X."/>
            <person name="Ye C.Y."/>
            <person name="Mauro-Herrera M."/>
            <person name="Wang L."/>
            <person name="Li P."/>
            <person name="Sharma M."/>
            <person name="Sharma R."/>
            <person name="Ronald P.C."/>
            <person name="Panaud O."/>
            <person name="Kellogg E.A."/>
            <person name="Brutnell T.P."/>
            <person name="Doust A.N."/>
            <person name="Tuskan G.A."/>
            <person name="Rokhsar D."/>
            <person name="Devos K.M."/>
        </authorList>
    </citation>
    <scope>NUCLEOTIDE SEQUENCE [LARGE SCALE GENOMIC DNA]</scope>
    <source>
        <strain evidence="9">Yugu1</strain>
    </source>
</reference>
<dbReference type="EMBL" id="CM003529">
    <property type="protein sequence ID" value="RCV14326.1"/>
    <property type="molecule type" value="Genomic_DNA"/>
</dbReference>
<dbReference type="GO" id="GO:0000139">
    <property type="term" value="C:Golgi membrane"/>
    <property type="evidence" value="ECO:0007669"/>
    <property type="project" value="UniProtKB-SubCell"/>
</dbReference>
<keyword evidence="3" id="KW-0328">Glycosyltransferase</keyword>
<evidence type="ECO:0000256" key="2">
    <source>
        <dbReference type="ARBA" id="ARBA00004881"/>
    </source>
</evidence>
<feature type="domain" description="Glycosyltransferase 61 catalytic" evidence="8">
    <location>
        <begin position="341"/>
        <end position="435"/>
    </location>
</feature>
<accession>A0A368Q8J1</accession>
<dbReference type="STRING" id="4555.A0A368Q8J1"/>
<evidence type="ECO:0000313" key="9">
    <source>
        <dbReference type="EMBL" id="RCV14326.1"/>
    </source>
</evidence>
<gene>
    <name evidence="9" type="ORF">SETIT_2G416600v2</name>
</gene>
<dbReference type="InterPro" id="IPR007657">
    <property type="entry name" value="Glycosyltransferase_61"/>
</dbReference>
<feature type="compositionally biased region" description="Basic residues" evidence="6">
    <location>
        <begin position="530"/>
        <end position="545"/>
    </location>
</feature>
<evidence type="ECO:0000256" key="7">
    <source>
        <dbReference type="SAM" id="Phobius"/>
    </source>
</evidence>
<dbReference type="PANTHER" id="PTHR20961">
    <property type="entry name" value="GLYCOSYLTRANSFERASE"/>
    <property type="match status" value="1"/>
</dbReference>
<feature type="transmembrane region" description="Helical" evidence="7">
    <location>
        <begin position="71"/>
        <end position="96"/>
    </location>
</feature>
<proteinExistence type="predicted"/>
<dbReference type="InterPro" id="IPR049625">
    <property type="entry name" value="Glyco_transf_61_cat"/>
</dbReference>
<evidence type="ECO:0000259" key="8">
    <source>
        <dbReference type="Pfam" id="PF04577"/>
    </source>
</evidence>
<sequence length="563" mass="63028">MVQQQQQQQQQQQHRIYILQFRKGEPEQEVACKVSQAKGAGRRVMYYYQDYGGGGKSGKTVQSRALSLRRIFAMLLFSCLCVGTLLVAPVSFLSFVHSDDGGAEAAAATATRGGVSGPCSAVGNDSLCCDRTSERADICFSRGDLRMHSASASFQLVSGNSTAAGEEERIRPYTRKWEANVMATIDEVRLRRVPPGGAARCDVRHDVPAVLFSTGGFTGNVYHEFNDGILPLFVTANHFRRRVVFVILEYHDWWVTKYGDVVSQLSAFPPIDFTADRRVHCFPEVIAGLRIHGELTVDPARTPEGKSIGDFRRLLDDAYRGRVEFLERLERRAARKRHHRGTFPRAQLAPPRHATSHHDRPRLVIVSRTGSRVIENEADVAALAADVGFDVRVIRPDRTTELCKIYRELNASDAMVGVHGAAMTHFLFMRPGKVFIQVVPLGTDWAAGAYYGEPAARLGLRYVGYKILPEESSLSREYPTGDPVLTDPAAVAQRGWDVTKKVYLDRQNVRLDLARFREELVRAHQYLAAGRRRRPRAAPPPRHRQPVGAEQRELEEEPAGRNR</sequence>
<organism evidence="9">
    <name type="scientific">Setaria italica</name>
    <name type="common">Foxtail millet</name>
    <name type="synonym">Panicum italicum</name>
    <dbReference type="NCBI Taxonomy" id="4555"/>
    <lineage>
        <taxon>Eukaryota</taxon>
        <taxon>Viridiplantae</taxon>
        <taxon>Streptophyta</taxon>
        <taxon>Embryophyta</taxon>
        <taxon>Tracheophyta</taxon>
        <taxon>Spermatophyta</taxon>
        <taxon>Magnoliopsida</taxon>
        <taxon>Liliopsida</taxon>
        <taxon>Poales</taxon>
        <taxon>Poaceae</taxon>
        <taxon>PACMAD clade</taxon>
        <taxon>Panicoideae</taxon>
        <taxon>Panicodae</taxon>
        <taxon>Paniceae</taxon>
        <taxon>Cenchrinae</taxon>
        <taxon>Setaria</taxon>
    </lineage>
</organism>
<evidence type="ECO:0000256" key="6">
    <source>
        <dbReference type="SAM" id="MobiDB-lite"/>
    </source>
</evidence>
<dbReference type="Pfam" id="PF04577">
    <property type="entry name" value="Glyco_transf_61"/>
    <property type="match status" value="1"/>
</dbReference>
<keyword evidence="7" id="KW-1133">Transmembrane helix</keyword>
<dbReference type="PANTHER" id="PTHR20961:SF68">
    <property type="entry name" value="OS07G0657400 PROTEIN"/>
    <property type="match status" value="1"/>
</dbReference>
<keyword evidence="7" id="KW-0472">Membrane</keyword>
<keyword evidence="5" id="KW-0325">Glycoprotein</keyword>